<dbReference type="GO" id="GO:0005737">
    <property type="term" value="C:cytoplasm"/>
    <property type="evidence" value="ECO:0007669"/>
    <property type="project" value="UniProtKB-ARBA"/>
</dbReference>
<dbReference type="RefSeq" id="XP_003956370.1">
    <property type="nucleotide sequence ID" value="XM_003956321.1"/>
</dbReference>
<dbReference type="SMART" id="SM00320">
    <property type="entry name" value="WD40"/>
    <property type="match status" value="2"/>
</dbReference>
<sequence>MTDTMATTINNVGFNQSGSCISVATSTGYRTYNCSPFGKFLSEESSDRIGGYAICEMLFQTSLLALVGNGDLPNLSPRKLRLMNTKKHSIICEITFPSSILSVKMNKSRLIILIKLQIYVYDITNVKLLYIIDNISNPYGLISVSSNANILAYPSLSRLINSGIKSNVTSNNISFLKTMKGGPDLNISINNENDSNVMKNGDIILFDMNDLRPIIVIEAHKNGIASLALSSDGKLLATASEKGTIIRIFSVETGLKVYQFRRGTYTTKILSMNFSIDNLFLTACCASKTVHIFKLSDSMSSDNEDSDDDDSDDDESDDSDNDIETLKARKPYVDASRKTVGRMIRNSSQNLTRKAAMTLGSILPIKVNSILDSSRHFASIKLPSQDSSENFNKCAATIGQPVQLHTSDYPELFSNDLNNDANPKIQINVHNNESEGNATTITMLPINVITSEGLLYNYVMDPERGGDCFLLSQYSLLDN</sequence>
<evidence type="ECO:0000256" key="2">
    <source>
        <dbReference type="ARBA" id="ARBA00022737"/>
    </source>
</evidence>
<dbReference type="PANTHER" id="PTHR11227">
    <property type="entry name" value="WD-REPEAT PROTEIN INTERACTING WITH PHOSPHOINOSIDES WIPI -RELATED"/>
    <property type="match status" value="1"/>
</dbReference>
<dbReference type="Pfam" id="PF21032">
    <property type="entry name" value="PROPPIN"/>
    <property type="match status" value="2"/>
</dbReference>
<evidence type="ECO:0000256" key="1">
    <source>
        <dbReference type="ARBA" id="ARBA00022574"/>
    </source>
</evidence>
<reference evidence="5 6" key="1">
    <citation type="journal article" date="2011" name="Proc. Natl. Acad. Sci. U.S.A.">
        <title>Evolutionary erosion of yeast sex chromosomes by mating-type switching accidents.</title>
        <authorList>
            <person name="Gordon J.L."/>
            <person name="Armisen D."/>
            <person name="Proux-Wera E."/>
            <person name="Oheigeartaigh S.S."/>
            <person name="Byrne K.P."/>
            <person name="Wolfe K.H."/>
        </authorList>
    </citation>
    <scope>NUCLEOTIDE SEQUENCE [LARGE SCALE GENOMIC DNA]</scope>
    <source>
        <strain evidence="6">ATCC 22294 / BCRC 22015 / CBS 2517 / CECT 1963 / NBRC 1671 / NRRL Y-8276</strain>
    </source>
</reference>
<dbReference type="InterPro" id="IPR001680">
    <property type="entry name" value="WD40_rpt"/>
</dbReference>
<feature type="region of interest" description="Disordered" evidence="4">
    <location>
        <begin position="298"/>
        <end position="328"/>
    </location>
</feature>
<gene>
    <name evidence="5" type="primary">KAFR0C02420</name>
    <name evidence="5" type="ORF">KAFR_0C02420</name>
</gene>
<dbReference type="HOGENOM" id="CLU_025895_5_2_1"/>
<evidence type="ECO:0000256" key="4">
    <source>
        <dbReference type="SAM" id="MobiDB-lite"/>
    </source>
</evidence>
<keyword evidence="2" id="KW-0677">Repeat</keyword>
<dbReference type="InterPro" id="IPR036322">
    <property type="entry name" value="WD40_repeat_dom_sf"/>
</dbReference>
<dbReference type="InterPro" id="IPR015943">
    <property type="entry name" value="WD40/YVTN_repeat-like_dom_sf"/>
</dbReference>
<dbReference type="FunCoup" id="H2AS85">
    <property type="interactions" value="597"/>
</dbReference>
<evidence type="ECO:0000256" key="3">
    <source>
        <dbReference type="ARBA" id="ARBA00025740"/>
    </source>
</evidence>
<dbReference type="KEGG" id="kaf:KAFR_0C02420"/>
<dbReference type="Gene3D" id="2.130.10.10">
    <property type="entry name" value="YVTN repeat-like/Quinoprotein amine dehydrogenase"/>
    <property type="match status" value="1"/>
</dbReference>
<keyword evidence="1" id="KW-0853">WD repeat</keyword>
<dbReference type="OrthoDB" id="1667587at2759"/>
<keyword evidence="6" id="KW-1185">Reference proteome</keyword>
<comment type="similarity">
    <text evidence="3">Belongs to the WD repeat PROPPIN family.</text>
</comment>
<dbReference type="STRING" id="1071382.H2AS85"/>
<dbReference type="Proteomes" id="UP000005220">
    <property type="component" value="Chromosome 3"/>
</dbReference>
<dbReference type="GeneID" id="13885154"/>
<dbReference type="eggNOG" id="KOG2110">
    <property type="taxonomic scope" value="Eukaryota"/>
</dbReference>
<dbReference type="AlphaFoldDB" id="H2AS85"/>
<organism evidence="5 6">
    <name type="scientific">Kazachstania africana (strain ATCC 22294 / BCRC 22015 / CBS 2517 / CECT 1963 / NBRC 1671 / NRRL Y-8276)</name>
    <name type="common">Yeast</name>
    <name type="synonym">Kluyveromyces africanus</name>
    <dbReference type="NCBI Taxonomy" id="1071382"/>
    <lineage>
        <taxon>Eukaryota</taxon>
        <taxon>Fungi</taxon>
        <taxon>Dikarya</taxon>
        <taxon>Ascomycota</taxon>
        <taxon>Saccharomycotina</taxon>
        <taxon>Saccharomycetes</taxon>
        <taxon>Saccharomycetales</taxon>
        <taxon>Saccharomycetaceae</taxon>
        <taxon>Kazachstania</taxon>
    </lineage>
</organism>
<feature type="compositionally biased region" description="Acidic residues" evidence="4">
    <location>
        <begin position="302"/>
        <end position="323"/>
    </location>
</feature>
<proteinExistence type="inferred from homology"/>
<dbReference type="InterPro" id="IPR048720">
    <property type="entry name" value="PROPPIN"/>
</dbReference>
<protein>
    <recommendedName>
        <fullName evidence="7">Autophagy-related protein 18</fullName>
    </recommendedName>
</protein>
<name>H2AS85_KAZAF</name>
<accession>H2AS85</accession>
<evidence type="ECO:0000313" key="6">
    <source>
        <dbReference type="Proteomes" id="UP000005220"/>
    </source>
</evidence>
<dbReference type="SUPFAM" id="SSF50978">
    <property type="entry name" value="WD40 repeat-like"/>
    <property type="match status" value="1"/>
</dbReference>
<evidence type="ECO:0008006" key="7">
    <source>
        <dbReference type="Google" id="ProtNLM"/>
    </source>
</evidence>
<dbReference type="EMBL" id="HE650823">
    <property type="protein sequence ID" value="CCF57235.1"/>
    <property type="molecule type" value="Genomic_DNA"/>
</dbReference>
<dbReference type="InParanoid" id="H2AS85"/>
<evidence type="ECO:0000313" key="5">
    <source>
        <dbReference type="EMBL" id="CCF57235.1"/>
    </source>
</evidence>